<comment type="subcellular location">
    <subcellularLocation>
        <location evidence="1">Membrane</location>
        <topology evidence="1">Multi-pass membrane protein</topology>
    </subcellularLocation>
</comment>
<feature type="transmembrane region" description="Helical" evidence="5">
    <location>
        <begin position="301"/>
        <end position="318"/>
    </location>
</feature>
<evidence type="ECO:0000313" key="8">
    <source>
        <dbReference type="Proteomes" id="UP000011688"/>
    </source>
</evidence>
<feature type="transmembrane region" description="Helical" evidence="5">
    <location>
        <begin position="139"/>
        <end position="159"/>
    </location>
</feature>
<feature type="transmembrane region" description="Helical" evidence="5">
    <location>
        <begin position="190"/>
        <end position="212"/>
    </location>
</feature>
<accession>L9WYT8</accession>
<keyword evidence="2 5" id="KW-0812">Transmembrane</keyword>
<feature type="transmembrane region" description="Helical" evidence="5">
    <location>
        <begin position="245"/>
        <end position="265"/>
    </location>
</feature>
<keyword evidence="8" id="KW-1185">Reference proteome</keyword>
<evidence type="ECO:0000259" key="6">
    <source>
        <dbReference type="Pfam" id="PF04932"/>
    </source>
</evidence>
<feature type="transmembrane region" description="Helical" evidence="5">
    <location>
        <begin position="108"/>
        <end position="127"/>
    </location>
</feature>
<feature type="transmembrane region" description="Helical" evidence="5">
    <location>
        <begin position="78"/>
        <end position="96"/>
    </location>
</feature>
<organism evidence="7 8">
    <name type="scientific">Natronococcus amylolyticus DSM 10524</name>
    <dbReference type="NCBI Taxonomy" id="1227497"/>
    <lineage>
        <taxon>Archaea</taxon>
        <taxon>Methanobacteriati</taxon>
        <taxon>Methanobacteriota</taxon>
        <taxon>Stenosarchaea group</taxon>
        <taxon>Halobacteria</taxon>
        <taxon>Halobacteriales</taxon>
        <taxon>Natrialbaceae</taxon>
        <taxon>Natronococcus</taxon>
    </lineage>
</organism>
<protein>
    <submittedName>
        <fullName evidence="7">O-antigen polymerase</fullName>
    </submittedName>
</protein>
<name>L9WYT8_9EURY</name>
<dbReference type="eggNOG" id="arCOG08190">
    <property type="taxonomic scope" value="Archaea"/>
</dbReference>
<evidence type="ECO:0000256" key="1">
    <source>
        <dbReference type="ARBA" id="ARBA00004141"/>
    </source>
</evidence>
<gene>
    <name evidence="7" type="ORF">C491_18259</name>
</gene>
<dbReference type="RefSeq" id="WP_005558838.1">
    <property type="nucleotide sequence ID" value="NZ_AOIB01000036.1"/>
</dbReference>
<feature type="transmembrane region" description="Helical" evidence="5">
    <location>
        <begin position="454"/>
        <end position="472"/>
    </location>
</feature>
<feature type="transmembrane region" description="Helical" evidence="5">
    <location>
        <begin position="398"/>
        <end position="419"/>
    </location>
</feature>
<dbReference type="AlphaFoldDB" id="L9WYT8"/>
<evidence type="ECO:0000256" key="3">
    <source>
        <dbReference type="ARBA" id="ARBA00022989"/>
    </source>
</evidence>
<evidence type="ECO:0000256" key="2">
    <source>
        <dbReference type="ARBA" id="ARBA00022692"/>
    </source>
</evidence>
<dbReference type="EMBL" id="AOIB01000036">
    <property type="protein sequence ID" value="ELY54572.1"/>
    <property type="molecule type" value="Genomic_DNA"/>
</dbReference>
<dbReference type="Proteomes" id="UP000011688">
    <property type="component" value="Unassembled WGS sequence"/>
</dbReference>
<evidence type="ECO:0000256" key="5">
    <source>
        <dbReference type="SAM" id="Phobius"/>
    </source>
</evidence>
<comment type="caution">
    <text evidence="7">The sequence shown here is derived from an EMBL/GenBank/DDBJ whole genome shotgun (WGS) entry which is preliminary data.</text>
</comment>
<dbReference type="Pfam" id="PF04932">
    <property type="entry name" value="Wzy_C"/>
    <property type="match status" value="1"/>
</dbReference>
<feature type="transmembrane region" description="Helical" evidence="5">
    <location>
        <begin position="165"/>
        <end position="183"/>
    </location>
</feature>
<keyword evidence="3 5" id="KW-1133">Transmembrane helix</keyword>
<dbReference type="InterPro" id="IPR051533">
    <property type="entry name" value="WaaL-like"/>
</dbReference>
<dbReference type="InterPro" id="IPR007016">
    <property type="entry name" value="O-antigen_ligase-rel_domated"/>
</dbReference>
<feature type="transmembrane region" description="Helical" evidence="5">
    <location>
        <begin position="48"/>
        <end position="71"/>
    </location>
</feature>
<dbReference type="PANTHER" id="PTHR37422">
    <property type="entry name" value="TEICHURONIC ACID BIOSYNTHESIS PROTEIN TUAE"/>
    <property type="match status" value="1"/>
</dbReference>
<dbReference type="OrthoDB" id="199246at2157"/>
<dbReference type="PANTHER" id="PTHR37422:SF13">
    <property type="entry name" value="LIPOPOLYSACCHARIDE BIOSYNTHESIS PROTEIN PA4999-RELATED"/>
    <property type="match status" value="1"/>
</dbReference>
<feature type="transmembrane region" description="Helical" evidence="5">
    <location>
        <begin position="325"/>
        <end position="348"/>
    </location>
</feature>
<feature type="domain" description="O-antigen ligase-related" evidence="6">
    <location>
        <begin position="285"/>
        <end position="414"/>
    </location>
</feature>
<evidence type="ECO:0000256" key="4">
    <source>
        <dbReference type="ARBA" id="ARBA00023136"/>
    </source>
</evidence>
<proteinExistence type="predicted"/>
<sequence length="480" mass="50047">MSTAERDSATSPARSPEADRLLEGAVYGLFALYLFLVLVAQVTDAVPAWQLSVAAIVLGAVLGTRLAVVSYDRRTHRWAAILSVFGITGALAGLLYQTSSPGFGVGSSRVLAIGLAVVVLLSFVLVVTDARRYTAGQWAVVGCFAVIVGVYLAHTLAFVPSSTQSRWPVWAAVVMGVSLFVVPQLVPGRVFLRVLSVFAATVVALGLATYVVGDYTLWLFEVGRYTASSPSVPGFDPDILTLQSVFPNPNGLGLLSFAGFVAASVELHRSLDERRPIGTPVAAVLAVTCGIGLFLSNARAAMLAAAVATAIYAAYAVGERKLVPVAVAATTLGVFGVIAAMALEVVGISATGRFELWAASLSAINDGPLLFGHGSGPASTVIEPYLPGEGAPTPHNSYLSVLIQTGLVGGLAYVGLVAGSIVARTVAYREVDVAMLALAVGWAIHQFFESYTMFDWSVGAVLATAAIGYLVFGHRAEPRQ</sequence>
<dbReference type="STRING" id="1227497.C491_18259"/>
<dbReference type="GO" id="GO:0016020">
    <property type="term" value="C:membrane"/>
    <property type="evidence" value="ECO:0007669"/>
    <property type="project" value="UniProtKB-SubCell"/>
</dbReference>
<reference evidence="7 8" key="1">
    <citation type="journal article" date="2014" name="PLoS Genet.">
        <title>Phylogenetically driven sequencing of extremely halophilic archaea reveals strategies for static and dynamic osmo-response.</title>
        <authorList>
            <person name="Becker E.A."/>
            <person name="Seitzer P.M."/>
            <person name="Tritt A."/>
            <person name="Larsen D."/>
            <person name="Krusor M."/>
            <person name="Yao A.I."/>
            <person name="Wu D."/>
            <person name="Madern D."/>
            <person name="Eisen J.A."/>
            <person name="Darling A.E."/>
            <person name="Facciotti M.T."/>
        </authorList>
    </citation>
    <scope>NUCLEOTIDE SEQUENCE [LARGE SCALE GENOMIC DNA]</scope>
    <source>
        <strain evidence="7 8">DSM 10524</strain>
    </source>
</reference>
<feature type="transmembrane region" description="Helical" evidence="5">
    <location>
        <begin position="21"/>
        <end position="42"/>
    </location>
</feature>
<feature type="transmembrane region" description="Helical" evidence="5">
    <location>
        <begin position="277"/>
        <end position="295"/>
    </location>
</feature>
<evidence type="ECO:0000313" key="7">
    <source>
        <dbReference type="EMBL" id="ELY54572.1"/>
    </source>
</evidence>
<feature type="transmembrane region" description="Helical" evidence="5">
    <location>
        <begin position="431"/>
        <end position="448"/>
    </location>
</feature>
<keyword evidence="4 5" id="KW-0472">Membrane</keyword>